<organism evidence="1 2">
    <name type="scientific">Paraburkholderia xenovorans (strain LB400)</name>
    <dbReference type="NCBI Taxonomy" id="266265"/>
    <lineage>
        <taxon>Bacteria</taxon>
        <taxon>Pseudomonadati</taxon>
        <taxon>Pseudomonadota</taxon>
        <taxon>Betaproteobacteria</taxon>
        <taxon>Burkholderiales</taxon>
        <taxon>Burkholderiaceae</taxon>
        <taxon>Paraburkholderia</taxon>
    </lineage>
</organism>
<proteinExistence type="predicted"/>
<dbReference type="PATRIC" id="fig|266265.5.peg.2924"/>
<sequence>MAYLRQSKWTYDTSATLGFSLGFSVISGGMISLNDPDRNPHHFHFGAFGAGISRGLALTRIEVPQTIVRNYDFSGSVALEDFKSGGVVFMTDAFQGRKLSLSDIQGVTAYIEGGVAAFSGFGGDVMFLGLDPIPFLTSIAFPGFSHLMTLAIDRAPAVLLMGGSIVGPQVATGLRALIGQLH</sequence>
<protein>
    <submittedName>
        <fullName evidence="1">Uncharacterized protein</fullName>
    </submittedName>
</protein>
<keyword evidence="2" id="KW-1185">Reference proteome</keyword>
<dbReference type="AlphaFoldDB" id="Q13X66"/>
<dbReference type="EMBL" id="CP000270">
    <property type="protein sequence ID" value="ABE31323.1"/>
    <property type="molecule type" value="Genomic_DNA"/>
</dbReference>
<evidence type="ECO:0000313" key="1">
    <source>
        <dbReference type="EMBL" id="ABE31323.1"/>
    </source>
</evidence>
<dbReference type="eggNOG" id="ENOG5034AR3">
    <property type="taxonomic scope" value="Bacteria"/>
</dbReference>
<dbReference type="KEGG" id="bxe:Bxe_A1632"/>
<dbReference type="Proteomes" id="UP000001817">
    <property type="component" value="Chromosome 1"/>
</dbReference>
<dbReference type="RefSeq" id="WP_011488912.1">
    <property type="nucleotide sequence ID" value="NC_007951.1"/>
</dbReference>
<dbReference type="STRING" id="266265.Bxe_A1632"/>
<reference evidence="1 2" key="1">
    <citation type="journal article" date="2006" name="Proc. Natl. Acad. Sci. U.S.A.">
        <title>Burkholderia xenovorans LB400 harbors a multi-replicon, 9.73-Mbp genome shaped for versatility.</title>
        <authorList>
            <person name="Chain P.S."/>
            <person name="Denef V.J."/>
            <person name="Konstantinidis K.T."/>
            <person name="Vergez L.M."/>
            <person name="Agullo L."/>
            <person name="Reyes V.L."/>
            <person name="Hauser L."/>
            <person name="Cordova M."/>
            <person name="Gomez L."/>
            <person name="Gonzalez M."/>
            <person name="Land M."/>
            <person name="Lao V."/>
            <person name="Larimer F."/>
            <person name="LiPuma J.J."/>
            <person name="Mahenthiralingam E."/>
            <person name="Malfatti S.A."/>
            <person name="Marx C.J."/>
            <person name="Parnell J.J."/>
            <person name="Ramette A."/>
            <person name="Richardson P."/>
            <person name="Seeger M."/>
            <person name="Smith D."/>
            <person name="Spilker T."/>
            <person name="Sul W.J."/>
            <person name="Tsoi T.V."/>
            <person name="Ulrich L.E."/>
            <person name="Zhulin I.B."/>
            <person name="Tiedje J.M."/>
        </authorList>
    </citation>
    <scope>NUCLEOTIDE SEQUENCE [LARGE SCALE GENOMIC DNA]</scope>
    <source>
        <strain evidence="1 2">LB400</strain>
    </source>
</reference>
<accession>Q13X66</accession>
<evidence type="ECO:0000313" key="2">
    <source>
        <dbReference type="Proteomes" id="UP000001817"/>
    </source>
</evidence>
<gene>
    <name evidence="1" type="ORF">Bxe_A1632</name>
</gene>
<dbReference type="OrthoDB" id="9020852at2"/>
<name>Q13X66_PARXL</name>
<dbReference type="KEGG" id="bxb:DR64_3792"/>